<evidence type="ECO:0000313" key="1">
    <source>
        <dbReference type="Proteomes" id="UP000887577"/>
    </source>
</evidence>
<dbReference type="AlphaFoldDB" id="A0A914Y7S9"/>
<dbReference type="InterPro" id="IPR009003">
    <property type="entry name" value="Peptidase_S1_PA"/>
</dbReference>
<dbReference type="SUPFAM" id="SSF50494">
    <property type="entry name" value="Trypsin-like serine proteases"/>
    <property type="match status" value="1"/>
</dbReference>
<evidence type="ECO:0000313" key="2">
    <source>
        <dbReference type="WBParaSite" id="PSU_v2.g15329.t1"/>
    </source>
</evidence>
<proteinExistence type="predicted"/>
<keyword evidence="1" id="KW-1185">Reference proteome</keyword>
<dbReference type="WBParaSite" id="PSU_v2.g15329.t1">
    <property type="protein sequence ID" value="PSU_v2.g15329.t1"/>
    <property type="gene ID" value="PSU_v2.g15329"/>
</dbReference>
<name>A0A914Y7S9_9BILA</name>
<accession>A0A914Y7S9</accession>
<sequence length="196" mass="20776">MSNHGGRVVLVYGAKENGSGVLIDKEQILTAAHLGFTLNNIYKIARNGQEMDAKCTHICKALDFAVLSIPEIPMCALGGGSLVPGRSYNIIGYPHSTVQQDPTVLEIVLDGINSDGKHYNGIPRPSSDFCGAPVLSKLGSIGGIVVGAVDKISVETTLLTLTEQPGVLILPYTTIMAIFLPTKFAENSTPSLIEIQ</sequence>
<protein>
    <submittedName>
        <fullName evidence="2">Peptidase S1 domain-containing protein</fullName>
    </submittedName>
</protein>
<dbReference type="Proteomes" id="UP000887577">
    <property type="component" value="Unplaced"/>
</dbReference>
<organism evidence="1 2">
    <name type="scientific">Panagrolaimus superbus</name>
    <dbReference type="NCBI Taxonomy" id="310955"/>
    <lineage>
        <taxon>Eukaryota</taxon>
        <taxon>Metazoa</taxon>
        <taxon>Ecdysozoa</taxon>
        <taxon>Nematoda</taxon>
        <taxon>Chromadorea</taxon>
        <taxon>Rhabditida</taxon>
        <taxon>Tylenchina</taxon>
        <taxon>Panagrolaimomorpha</taxon>
        <taxon>Panagrolaimoidea</taxon>
        <taxon>Panagrolaimidae</taxon>
        <taxon>Panagrolaimus</taxon>
    </lineage>
</organism>
<dbReference type="Gene3D" id="2.40.10.120">
    <property type="match status" value="1"/>
</dbReference>
<dbReference type="Pfam" id="PF13365">
    <property type="entry name" value="Trypsin_2"/>
    <property type="match status" value="1"/>
</dbReference>
<reference evidence="2" key="1">
    <citation type="submission" date="2022-11" db="UniProtKB">
        <authorList>
            <consortium name="WormBaseParasite"/>
        </authorList>
    </citation>
    <scope>IDENTIFICATION</scope>
</reference>